<dbReference type="Proteomes" id="UP000230750">
    <property type="component" value="Unassembled WGS sequence"/>
</dbReference>
<dbReference type="OrthoDB" id="6782675at2759"/>
<dbReference type="PANTHER" id="PTHR21301">
    <property type="entry name" value="REVERSE TRANSCRIPTASE"/>
    <property type="match status" value="1"/>
</dbReference>
<organism evidence="1 2">
    <name type="scientific">Stichopus japonicus</name>
    <name type="common">Sea cucumber</name>
    <dbReference type="NCBI Taxonomy" id="307972"/>
    <lineage>
        <taxon>Eukaryota</taxon>
        <taxon>Metazoa</taxon>
        <taxon>Echinodermata</taxon>
        <taxon>Eleutherozoa</taxon>
        <taxon>Echinozoa</taxon>
        <taxon>Holothuroidea</taxon>
        <taxon>Aspidochirotacea</taxon>
        <taxon>Aspidochirotida</taxon>
        <taxon>Stichopodidae</taxon>
        <taxon>Apostichopus</taxon>
    </lineage>
</organism>
<accession>A0A2G8K2X7</accession>
<evidence type="ECO:0008006" key="3">
    <source>
        <dbReference type="Google" id="ProtNLM"/>
    </source>
</evidence>
<name>A0A2G8K2X7_STIJA</name>
<keyword evidence="2" id="KW-1185">Reference proteome</keyword>
<dbReference type="STRING" id="307972.A0A2G8K2X7"/>
<gene>
    <name evidence="1" type="ORF">BSL78_20827</name>
</gene>
<dbReference type="AlphaFoldDB" id="A0A2G8K2X7"/>
<evidence type="ECO:0000313" key="1">
    <source>
        <dbReference type="EMBL" id="PIK42344.1"/>
    </source>
</evidence>
<proteinExistence type="predicted"/>
<dbReference type="PANTHER" id="PTHR21301:SF11">
    <property type="entry name" value="GIY-YIG DOMAIN-CONTAINING PROTEIN"/>
    <property type="match status" value="1"/>
</dbReference>
<protein>
    <recommendedName>
        <fullName evidence="3">Reverse transcriptase domain-containing protein</fullName>
    </recommendedName>
</protein>
<evidence type="ECO:0000313" key="2">
    <source>
        <dbReference type="Proteomes" id="UP000230750"/>
    </source>
</evidence>
<sequence length="171" mass="19721">MEWLEQRALNTYPGVPPKLWLRFVDDTFVIISKDEQDNFFMHINSINTNIKFTQEECHNNNLAFLDCLVQINPKRKLNTVVYRKPTHTDHYLQFGSHHPLIHKLGVIPPSIPADTIISDQSDIPSEKDHIEGALKRSVIQTGHLKRLKNKSQIQTSALPTPTLILNQQPKR</sequence>
<dbReference type="EMBL" id="MRZV01000942">
    <property type="protein sequence ID" value="PIK42344.1"/>
    <property type="molecule type" value="Genomic_DNA"/>
</dbReference>
<comment type="caution">
    <text evidence="1">The sequence shown here is derived from an EMBL/GenBank/DDBJ whole genome shotgun (WGS) entry which is preliminary data.</text>
</comment>
<reference evidence="1 2" key="1">
    <citation type="journal article" date="2017" name="PLoS Biol.">
        <title>The sea cucumber genome provides insights into morphological evolution and visceral regeneration.</title>
        <authorList>
            <person name="Zhang X."/>
            <person name="Sun L."/>
            <person name="Yuan J."/>
            <person name="Sun Y."/>
            <person name="Gao Y."/>
            <person name="Zhang L."/>
            <person name="Li S."/>
            <person name="Dai H."/>
            <person name="Hamel J.F."/>
            <person name="Liu C."/>
            <person name="Yu Y."/>
            <person name="Liu S."/>
            <person name="Lin W."/>
            <person name="Guo K."/>
            <person name="Jin S."/>
            <person name="Xu P."/>
            <person name="Storey K.B."/>
            <person name="Huan P."/>
            <person name="Zhang T."/>
            <person name="Zhou Y."/>
            <person name="Zhang J."/>
            <person name="Lin C."/>
            <person name="Li X."/>
            <person name="Xing L."/>
            <person name="Huo D."/>
            <person name="Sun M."/>
            <person name="Wang L."/>
            <person name="Mercier A."/>
            <person name="Li F."/>
            <person name="Yang H."/>
            <person name="Xiang J."/>
        </authorList>
    </citation>
    <scope>NUCLEOTIDE SEQUENCE [LARGE SCALE GENOMIC DNA]</scope>
    <source>
        <strain evidence="1">Shaxun</strain>
        <tissue evidence="1">Muscle</tissue>
    </source>
</reference>